<comment type="caution">
    <text evidence="1">The sequence shown here is derived from an EMBL/GenBank/DDBJ whole genome shotgun (WGS) entry which is preliminary data.</text>
</comment>
<dbReference type="AlphaFoldDB" id="A0A0F9GWM2"/>
<protein>
    <recommendedName>
        <fullName evidence="2">SprT-like domain-containing protein</fullName>
    </recommendedName>
</protein>
<accession>A0A0F9GWM2</accession>
<evidence type="ECO:0008006" key="2">
    <source>
        <dbReference type="Google" id="ProtNLM"/>
    </source>
</evidence>
<evidence type="ECO:0000313" key="1">
    <source>
        <dbReference type="EMBL" id="KKM03159.1"/>
    </source>
</evidence>
<reference evidence="1" key="1">
    <citation type="journal article" date="2015" name="Nature">
        <title>Complex archaea that bridge the gap between prokaryotes and eukaryotes.</title>
        <authorList>
            <person name="Spang A."/>
            <person name="Saw J.H."/>
            <person name="Jorgensen S.L."/>
            <person name="Zaremba-Niedzwiedzka K."/>
            <person name="Martijn J."/>
            <person name="Lind A.E."/>
            <person name="van Eijk R."/>
            <person name="Schleper C."/>
            <person name="Guy L."/>
            <person name="Ettema T.J."/>
        </authorList>
    </citation>
    <scope>NUCLEOTIDE SEQUENCE</scope>
</reference>
<proteinExistence type="predicted"/>
<name>A0A0F9GWM2_9ZZZZ</name>
<dbReference type="EMBL" id="LAZR01016749">
    <property type="protein sequence ID" value="KKM03159.1"/>
    <property type="molecule type" value="Genomic_DNA"/>
</dbReference>
<organism evidence="1">
    <name type="scientific">marine sediment metagenome</name>
    <dbReference type="NCBI Taxonomy" id="412755"/>
    <lineage>
        <taxon>unclassified sequences</taxon>
        <taxon>metagenomes</taxon>
        <taxon>ecological metagenomes</taxon>
    </lineage>
</organism>
<gene>
    <name evidence="1" type="ORF">LCGC14_1777230</name>
</gene>
<sequence length="133" mass="15656">MGRARSRKERLLQIGRWLCATFDTPYPVTLRIVKKIAADADEPKRIKMTGYYGESWREGRRIYIRIAARPGIRIYDAIDTLLHEFAHAASMRHEKIEDKRLDHGAHDDAWALAWGKIYRKFYDDDGDVDSWDF</sequence>